<dbReference type="OrthoDB" id="9767561at2"/>
<feature type="domain" description="Amine oxidase" evidence="1">
    <location>
        <begin position="17"/>
        <end position="421"/>
    </location>
</feature>
<dbReference type="RefSeq" id="WP_012844102.1">
    <property type="nucleotide sequence ID" value="NC_013501.1"/>
</dbReference>
<evidence type="ECO:0000313" key="3">
    <source>
        <dbReference type="Proteomes" id="UP000002221"/>
    </source>
</evidence>
<dbReference type="InterPro" id="IPR002937">
    <property type="entry name" value="Amino_oxidase"/>
</dbReference>
<evidence type="ECO:0000259" key="1">
    <source>
        <dbReference type="Pfam" id="PF01593"/>
    </source>
</evidence>
<dbReference type="GO" id="GO:0016491">
    <property type="term" value="F:oxidoreductase activity"/>
    <property type="evidence" value="ECO:0007669"/>
    <property type="project" value="InterPro"/>
</dbReference>
<reference evidence="2 3" key="1">
    <citation type="journal article" date="2009" name="Stand. Genomic Sci.">
        <title>Complete genome sequence of Rhodothermus marinus type strain (R-10).</title>
        <authorList>
            <person name="Nolan M."/>
            <person name="Tindall B.J."/>
            <person name="Pomrenke H."/>
            <person name="Lapidus A."/>
            <person name="Copeland A."/>
            <person name="Glavina Del Rio T."/>
            <person name="Lucas S."/>
            <person name="Chen F."/>
            <person name="Tice H."/>
            <person name="Cheng J.F."/>
            <person name="Saunders E."/>
            <person name="Han C."/>
            <person name="Bruce D."/>
            <person name="Goodwin L."/>
            <person name="Chain P."/>
            <person name="Pitluck S."/>
            <person name="Ovchinikova G."/>
            <person name="Pati A."/>
            <person name="Ivanova N."/>
            <person name="Mavromatis K."/>
            <person name="Chen A."/>
            <person name="Palaniappan K."/>
            <person name="Land M."/>
            <person name="Hauser L."/>
            <person name="Chang Y.J."/>
            <person name="Jeffries C.D."/>
            <person name="Brettin T."/>
            <person name="Goker M."/>
            <person name="Bristow J."/>
            <person name="Eisen J.A."/>
            <person name="Markowitz V."/>
            <person name="Hugenholtz P."/>
            <person name="Kyrpides N.C."/>
            <person name="Klenk H.P."/>
            <person name="Detter J.C."/>
        </authorList>
    </citation>
    <scope>NUCLEOTIDE SEQUENCE [LARGE SCALE GENOMIC DNA]</scope>
    <source>
        <strain evidence="3">ATCC 43812 / DSM 4252 / R-10</strain>
    </source>
</reference>
<dbReference type="eggNOG" id="COG1233">
    <property type="taxonomic scope" value="Bacteria"/>
</dbReference>
<accession>D0MJ33</accession>
<protein>
    <submittedName>
        <fullName evidence="2">Amine oxidase</fullName>
    </submittedName>
</protein>
<organism evidence="2 3">
    <name type="scientific">Rhodothermus marinus (strain ATCC 43812 / DSM 4252 / R-10)</name>
    <name type="common">Rhodothermus obamensis</name>
    <dbReference type="NCBI Taxonomy" id="518766"/>
    <lineage>
        <taxon>Bacteria</taxon>
        <taxon>Pseudomonadati</taxon>
        <taxon>Rhodothermota</taxon>
        <taxon>Rhodothermia</taxon>
        <taxon>Rhodothermales</taxon>
        <taxon>Rhodothermaceae</taxon>
        <taxon>Rhodothermus</taxon>
    </lineage>
</organism>
<dbReference type="InterPro" id="IPR036188">
    <property type="entry name" value="FAD/NAD-bd_sf"/>
</dbReference>
<dbReference type="AlphaFoldDB" id="D0MJ33"/>
<keyword evidence="3" id="KW-1185">Reference proteome</keyword>
<dbReference type="HOGENOM" id="CLU_039679_0_0_10"/>
<dbReference type="KEGG" id="rmr:Rmar_1605"/>
<dbReference type="SUPFAM" id="SSF51905">
    <property type="entry name" value="FAD/NAD(P)-binding domain"/>
    <property type="match status" value="1"/>
</dbReference>
<sequence>MTSIRNNPEVIVVGAGLAGLRCAGLLHEQGIDVLLLERRDQVGGRVRTDLIDGFRLDHGFQVLQTAYPAAQRAFDYAALELRPFPAGAYVFTEGRFQPFFDPLRHPEHLWGTLRSGLFGARDLFALLKLGRRLEPFSMERTESDDSEADRTTTRTLLETLGFSETFIRRFWQPFLRGVFLETPLETRAAKFFFVMKAFREGEAALPARGMQALPDQLAARLPAENIRTGCTVTRVEPDGTVQLQDGTTLRPRITVLAVDAAAATRLWPDWKLDVRWNQSTTVYFAADSEPPDMPDALLLEGDPDAGPVATAAALHRIAPSYAPSGSFLLAATMPGFLPDRPEMAFEAARPQLRRWFGPVVNHWQPLACYPIRHALPAEPASWHPPAQYRLSKNVWCCGDYFGPASIQGALWHAERVAEQILAEGHA</sequence>
<dbReference type="EMBL" id="CP001807">
    <property type="protein sequence ID" value="ACY48491.1"/>
    <property type="molecule type" value="Genomic_DNA"/>
</dbReference>
<dbReference type="Gene3D" id="3.50.50.60">
    <property type="entry name" value="FAD/NAD(P)-binding domain"/>
    <property type="match status" value="1"/>
</dbReference>
<proteinExistence type="predicted"/>
<gene>
    <name evidence="2" type="ordered locus">Rmar_1605</name>
</gene>
<dbReference type="STRING" id="518766.Rmar_1605"/>
<evidence type="ECO:0000313" key="2">
    <source>
        <dbReference type="EMBL" id="ACY48491.1"/>
    </source>
</evidence>
<dbReference type="Proteomes" id="UP000002221">
    <property type="component" value="Chromosome"/>
</dbReference>
<dbReference type="PANTHER" id="PTHR42841">
    <property type="entry name" value="AMINE OXIDASE"/>
    <property type="match status" value="1"/>
</dbReference>
<dbReference type="Pfam" id="PF01593">
    <property type="entry name" value="Amino_oxidase"/>
    <property type="match status" value="1"/>
</dbReference>
<name>D0MJ33_RHOM4</name>